<evidence type="ECO:0000256" key="1">
    <source>
        <dbReference type="SAM" id="MobiDB-lite"/>
    </source>
</evidence>
<dbReference type="SUPFAM" id="SSF54001">
    <property type="entry name" value="Cysteine proteinases"/>
    <property type="match status" value="1"/>
</dbReference>
<keyword evidence="2" id="KW-0732">Signal</keyword>
<accession>A0A3A9ZQ31</accession>
<keyword evidence="5" id="KW-1185">Reference proteome</keyword>
<evidence type="ECO:0000313" key="4">
    <source>
        <dbReference type="EMBL" id="RKN50360.1"/>
    </source>
</evidence>
<evidence type="ECO:0000313" key="5">
    <source>
        <dbReference type="Proteomes" id="UP000281726"/>
    </source>
</evidence>
<evidence type="ECO:0000259" key="3">
    <source>
        <dbReference type="Pfam" id="PF13529"/>
    </source>
</evidence>
<dbReference type="Proteomes" id="UP000281726">
    <property type="component" value="Unassembled WGS sequence"/>
</dbReference>
<dbReference type="AlphaFoldDB" id="A0A3A9ZQ31"/>
<evidence type="ECO:0000256" key="2">
    <source>
        <dbReference type="SAM" id="SignalP"/>
    </source>
</evidence>
<dbReference type="InterPro" id="IPR039564">
    <property type="entry name" value="Peptidase_C39-like"/>
</dbReference>
<organism evidence="4 5">
    <name type="scientific">Micromonospora endolithica</name>
    <dbReference type="NCBI Taxonomy" id="230091"/>
    <lineage>
        <taxon>Bacteria</taxon>
        <taxon>Bacillati</taxon>
        <taxon>Actinomycetota</taxon>
        <taxon>Actinomycetes</taxon>
        <taxon>Micromonosporales</taxon>
        <taxon>Micromonosporaceae</taxon>
        <taxon>Micromonospora</taxon>
    </lineage>
</organism>
<proteinExistence type="predicted"/>
<comment type="caution">
    <text evidence="4">The sequence shown here is derived from an EMBL/GenBank/DDBJ whole genome shotgun (WGS) entry which is preliminary data.</text>
</comment>
<feature type="chain" id="PRO_5017310740" evidence="2">
    <location>
        <begin position="29"/>
        <end position="215"/>
    </location>
</feature>
<dbReference type="InterPro" id="IPR038765">
    <property type="entry name" value="Papain-like_cys_pep_sf"/>
</dbReference>
<dbReference type="EMBL" id="RBAK01000001">
    <property type="protein sequence ID" value="RKN50360.1"/>
    <property type="molecule type" value="Genomic_DNA"/>
</dbReference>
<reference evidence="4 5" key="1">
    <citation type="journal article" date="2004" name="Syst. Appl. Microbiol.">
        <title>Cryptoendolithic actinomycetes from antarctic sandstone rock samples: Micromonospora endolithica sp. nov. and two isolates related to Micromonospora coerulea Jensen 1932.</title>
        <authorList>
            <person name="Hirsch P."/>
            <person name="Mevs U."/>
            <person name="Kroppenstedt R.M."/>
            <person name="Schumann P."/>
            <person name="Stackebrandt E."/>
        </authorList>
    </citation>
    <scope>NUCLEOTIDE SEQUENCE [LARGE SCALE GENOMIC DNA]</scope>
    <source>
        <strain evidence="4 5">JCM 12677</strain>
    </source>
</reference>
<dbReference type="Gene3D" id="3.90.70.10">
    <property type="entry name" value="Cysteine proteinases"/>
    <property type="match status" value="1"/>
</dbReference>
<feature type="domain" description="Peptidase C39-like" evidence="3">
    <location>
        <begin position="56"/>
        <end position="191"/>
    </location>
</feature>
<dbReference type="RefSeq" id="WP_120723703.1">
    <property type="nucleotide sequence ID" value="NZ_RBAK01000001.1"/>
</dbReference>
<feature type="region of interest" description="Disordered" evidence="1">
    <location>
        <begin position="77"/>
        <end position="101"/>
    </location>
</feature>
<feature type="signal peptide" evidence="2">
    <location>
        <begin position="1"/>
        <end position="28"/>
    </location>
</feature>
<sequence>MNSIVRTSVASIAGLMIAGGGVAGPAMAVQAGPMESRPAVAVPPEQSAEDKRLLEHDYERQPNAYYCAPAATSIALSTQGKDPSQKEVAKKLGTTEAGTNSVNDTTRVLNEMTGGGYETTEIKGTTAKPEQVEKLRTDVTEAVDAKRGVVVNTIGTGVDTDGDAHVFPGGHYVTVVGYRDGSEEMKIADPYDPKKYYWIDDEELADWTAERGYSS</sequence>
<dbReference type="Pfam" id="PF13529">
    <property type="entry name" value="Peptidase_C39_2"/>
    <property type="match status" value="1"/>
</dbReference>
<gene>
    <name evidence="4" type="ORF">D7223_00685</name>
</gene>
<protein>
    <submittedName>
        <fullName evidence="4">Phytochelatin synthase</fullName>
    </submittedName>
</protein>
<name>A0A3A9ZQ31_9ACTN</name>
<dbReference type="OrthoDB" id="1655016at2"/>